<dbReference type="InterPro" id="IPR000719">
    <property type="entry name" value="Prot_kinase_dom"/>
</dbReference>
<feature type="compositionally biased region" description="Low complexity" evidence="13">
    <location>
        <begin position="909"/>
        <end position="920"/>
    </location>
</feature>
<dbReference type="InterPro" id="IPR010513">
    <property type="entry name" value="KEN_dom"/>
</dbReference>
<dbReference type="SMART" id="SM00580">
    <property type="entry name" value="PUG"/>
    <property type="match status" value="1"/>
</dbReference>
<dbReference type="InterPro" id="IPR038357">
    <property type="entry name" value="KEN_sf"/>
</dbReference>
<evidence type="ECO:0000256" key="8">
    <source>
        <dbReference type="ARBA" id="ARBA00022777"/>
    </source>
</evidence>
<feature type="domain" description="Protein kinase" evidence="15">
    <location>
        <begin position="713"/>
        <end position="1013"/>
    </location>
</feature>
<keyword evidence="7" id="KW-0547">Nucleotide-binding</keyword>
<dbReference type="SUPFAM" id="SSF50998">
    <property type="entry name" value="Quinoprotein alcohol dehydrogenase-like"/>
    <property type="match status" value="1"/>
</dbReference>
<dbReference type="GO" id="GO:0006397">
    <property type="term" value="P:mRNA processing"/>
    <property type="evidence" value="ECO:0007669"/>
    <property type="project" value="InterPro"/>
</dbReference>
<evidence type="ECO:0000313" key="17">
    <source>
        <dbReference type="EMBL" id="QDS72669.1"/>
    </source>
</evidence>
<dbReference type="InterPro" id="IPR015943">
    <property type="entry name" value="WD40/YVTN_repeat-like_dom_sf"/>
</dbReference>
<organism evidence="17 18">
    <name type="scientific">Venturia effusa</name>
    <dbReference type="NCBI Taxonomy" id="50376"/>
    <lineage>
        <taxon>Eukaryota</taxon>
        <taxon>Fungi</taxon>
        <taxon>Dikarya</taxon>
        <taxon>Ascomycota</taxon>
        <taxon>Pezizomycotina</taxon>
        <taxon>Dothideomycetes</taxon>
        <taxon>Pleosporomycetidae</taxon>
        <taxon>Venturiales</taxon>
        <taxon>Venturiaceae</taxon>
        <taxon>Venturia</taxon>
    </lineage>
</organism>
<dbReference type="Pfam" id="PF06479">
    <property type="entry name" value="Ribonuc_2-5A"/>
    <property type="match status" value="1"/>
</dbReference>
<gene>
    <name evidence="17" type="ORF">FKW77_002850</name>
</gene>
<dbReference type="SMART" id="SM00220">
    <property type="entry name" value="S_TKc"/>
    <property type="match status" value="1"/>
</dbReference>
<dbReference type="GO" id="GO:1990604">
    <property type="term" value="C:IRE1-TRAF2-ASK1 complex"/>
    <property type="evidence" value="ECO:0007669"/>
    <property type="project" value="TreeGrafter"/>
</dbReference>
<feature type="compositionally biased region" description="Low complexity" evidence="13">
    <location>
        <begin position="617"/>
        <end position="642"/>
    </location>
</feature>
<comment type="catalytic activity">
    <reaction evidence="11">
        <text>L-threonyl-[protein] + ATP = O-phospho-L-threonyl-[protein] + ADP + H(+)</text>
        <dbReference type="Rhea" id="RHEA:46608"/>
        <dbReference type="Rhea" id="RHEA-COMP:11060"/>
        <dbReference type="Rhea" id="RHEA-COMP:11605"/>
        <dbReference type="ChEBI" id="CHEBI:15378"/>
        <dbReference type="ChEBI" id="CHEBI:30013"/>
        <dbReference type="ChEBI" id="CHEBI:30616"/>
        <dbReference type="ChEBI" id="CHEBI:61977"/>
        <dbReference type="ChEBI" id="CHEBI:456216"/>
        <dbReference type="EC" id="2.7.11.1"/>
    </reaction>
    <physiologicalReaction direction="left-to-right" evidence="11">
        <dbReference type="Rhea" id="RHEA:46609"/>
    </physiologicalReaction>
</comment>
<feature type="compositionally biased region" description="Basic residues" evidence="13">
    <location>
        <begin position="645"/>
        <end position="662"/>
    </location>
</feature>
<evidence type="ECO:0000256" key="11">
    <source>
        <dbReference type="ARBA" id="ARBA00048659"/>
    </source>
</evidence>
<evidence type="ECO:0000256" key="5">
    <source>
        <dbReference type="ARBA" id="ARBA00022692"/>
    </source>
</evidence>
<evidence type="ECO:0000313" key="18">
    <source>
        <dbReference type="Proteomes" id="UP000316270"/>
    </source>
</evidence>
<sequence>MPNGLPGPLRLTTFFLLALAAAQQQQSRKDGSRSSPPENAALPQLTKTDPLQRQNVDSPTYKSGRYTSSISDDERAVATLAPAGLRPAVRAPPASRSAAGSSAGIAQPLQARRLQDWEVENFVLMATVDGSIYARDRNTGKELWKFHSEDPMVQTKYNRDPASDHDGEDTNDDFMWIVEPSDGGILYTIIPGLNTGIQKLPMTVRELADHSPYTTEESPFVFNAEKRTKLFTLNATNGDALKYFGVGGGGVMNQQNCRKVSGLELDEDEDECEPTPTLQLGRTEYTVNIQDIKTQKDVCTIKYFEWTPNRRDGDLADKYSSTMDNKYIYSRRDGGVFALEYQDADTTNPLPLYTKDFRTSPVVRVFDVVKPQGTDSRDTSLVILPQPIAPSYNRERAQNVFINCTETGSWYAMSEMRYPSITDGAPEAKCYQLKRLLDDGPVDDKTFLSELSSIKASELVGVHALSDTREPAKNNVPTLDAPGLLPDREVPKPILQVPNRPPIQQMIGSMDSTFTSRSRLVSRLRTIDPLTLFILCVLGILSWQQFKTGKGNSRPLQAIEITARSPATPPAPTTEPAVAMEPEQSLPLTPESEAPVKRTVHFAPTEEKSAAAVVNGTTPNVLTPVPTPGHLEPVVEEPTTLETPKKKKAHRGSRGGKSKRRKAPGEDEMDDNITRIMNTVAPRRQPMQPDQEPIIDGAVNDVSDARHIGSITVNNEKALGQGSGGTVVYEGTFEGRKVAVKQMLLHYYDLASQEITLLSQADHHENVIRYYRHEKDQHFLYIAVECCQASLYDLYKDGDYRPMLQEQQVKLVDDVSAHMRDALYQLADGLHHLHTLRIIHRDIKPQNILVAFPKKTDRYSPRLVISDFGLCRTLPENVSTLAGTAGNAGTIGWKAPELIGVPKLGEGRNSSTMNDSSSSNEPGAQGVKRAVDIFSLGCVYFYMLTNGFHPFETEDSLGHYDREKNIKMNKPNFSMLSKWDRVAEEPLRLIQWMLQHDPKDRPTALQVMNHPFFWDTQKRLDFLCECSDHWEEQPRNPPSQQLMTLEDIGVEVHKGDFLRCLDASFIATLGKQRKYTGDRMLDLLRALRNKKNHYADMDEAVKKRVGPLPDGYLKYWTDRFPNLLMACHDAVKACGLEDSDRFKRYWSDARFR</sequence>
<evidence type="ECO:0000256" key="4">
    <source>
        <dbReference type="ARBA" id="ARBA00022679"/>
    </source>
</evidence>
<keyword evidence="3" id="KW-0723">Serine/threonine-protein kinase</keyword>
<comment type="subcellular location">
    <subcellularLocation>
        <location evidence="1">Membrane</location>
        <topology evidence="1">Single-pass type I membrane protein</topology>
    </subcellularLocation>
</comment>
<evidence type="ECO:0000256" key="9">
    <source>
        <dbReference type="ARBA" id="ARBA00022840"/>
    </source>
</evidence>
<accession>A0A517LAK7</accession>
<evidence type="ECO:0000256" key="7">
    <source>
        <dbReference type="ARBA" id="ARBA00022741"/>
    </source>
</evidence>
<dbReference type="OrthoDB" id="63989at2759"/>
<dbReference type="AlphaFoldDB" id="A0A517LAK7"/>
<dbReference type="GO" id="GO:0036498">
    <property type="term" value="P:IRE1-mediated unfolded protein response"/>
    <property type="evidence" value="ECO:0007669"/>
    <property type="project" value="TreeGrafter"/>
</dbReference>
<dbReference type="Gene3D" id="3.30.200.20">
    <property type="entry name" value="Phosphorylase Kinase, domain 1"/>
    <property type="match status" value="1"/>
</dbReference>
<dbReference type="SUPFAM" id="SSF56112">
    <property type="entry name" value="Protein kinase-like (PK-like)"/>
    <property type="match status" value="1"/>
</dbReference>
<dbReference type="Pfam" id="PF00069">
    <property type="entry name" value="Pkinase"/>
    <property type="match status" value="1"/>
</dbReference>
<keyword evidence="10" id="KW-0472">Membrane</keyword>
<keyword evidence="9" id="KW-0067">ATP-binding</keyword>
<keyword evidence="6 14" id="KW-0732">Signal</keyword>
<feature type="region of interest" description="Disordered" evidence="13">
    <location>
        <begin position="617"/>
        <end position="669"/>
    </location>
</feature>
<dbReference type="InterPro" id="IPR011047">
    <property type="entry name" value="Quinoprotein_ADH-like_sf"/>
</dbReference>
<feature type="domain" description="KEN" evidence="16">
    <location>
        <begin position="1016"/>
        <end position="1148"/>
    </location>
</feature>
<name>A0A517LAK7_9PEZI</name>
<keyword evidence="5" id="KW-0812">Transmembrane</keyword>
<evidence type="ECO:0000256" key="2">
    <source>
        <dbReference type="ARBA" id="ARBA00012513"/>
    </source>
</evidence>
<dbReference type="PROSITE" id="PS00108">
    <property type="entry name" value="PROTEIN_KINASE_ST"/>
    <property type="match status" value="1"/>
</dbReference>
<dbReference type="EC" id="2.7.11.1" evidence="2"/>
<feature type="region of interest" description="Disordered" evidence="13">
    <location>
        <begin position="564"/>
        <end position="589"/>
    </location>
</feature>
<dbReference type="CDD" id="cd10422">
    <property type="entry name" value="RNase_Ire1"/>
    <property type="match status" value="1"/>
</dbReference>
<evidence type="ECO:0000256" key="12">
    <source>
        <dbReference type="ARBA" id="ARBA00048977"/>
    </source>
</evidence>
<keyword evidence="8" id="KW-0418">Kinase</keyword>
<dbReference type="PROSITE" id="PS50011">
    <property type="entry name" value="PROTEIN_KINASE_DOM"/>
    <property type="match status" value="1"/>
</dbReference>
<protein>
    <recommendedName>
        <fullName evidence="2">non-specific serine/threonine protein kinase</fullName>
        <ecNumber evidence="2">2.7.11.1</ecNumber>
    </recommendedName>
</protein>
<dbReference type="Gene3D" id="1.20.1440.180">
    <property type="entry name" value="KEN domain"/>
    <property type="match status" value="1"/>
</dbReference>
<dbReference type="GO" id="GO:0005524">
    <property type="term" value="F:ATP binding"/>
    <property type="evidence" value="ECO:0007669"/>
    <property type="project" value="UniProtKB-KW"/>
</dbReference>
<dbReference type="InterPro" id="IPR008271">
    <property type="entry name" value="Ser/Thr_kinase_AS"/>
</dbReference>
<evidence type="ECO:0000259" key="15">
    <source>
        <dbReference type="PROSITE" id="PS50011"/>
    </source>
</evidence>
<feature type="chain" id="PRO_5022083459" description="non-specific serine/threonine protein kinase" evidence="14">
    <location>
        <begin position="23"/>
        <end position="1152"/>
    </location>
</feature>
<comment type="catalytic activity">
    <reaction evidence="12">
        <text>L-seryl-[protein] + ATP = O-phospho-L-seryl-[protein] + ADP + H(+)</text>
        <dbReference type="Rhea" id="RHEA:17989"/>
        <dbReference type="Rhea" id="RHEA-COMP:9863"/>
        <dbReference type="Rhea" id="RHEA-COMP:11604"/>
        <dbReference type="ChEBI" id="CHEBI:15378"/>
        <dbReference type="ChEBI" id="CHEBI:29999"/>
        <dbReference type="ChEBI" id="CHEBI:30616"/>
        <dbReference type="ChEBI" id="CHEBI:83421"/>
        <dbReference type="ChEBI" id="CHEBI:456216"/>
        <dbReference type="EC" id="2.7.11.1"/>
    </reaction>
    <physiologicalReaction direction="left-to-right" evidence="12">
        <dbReference type="Rhea" id="RHEA:17990"/>
    </physiologicalReaction>
</comment>
<evidence type="ECO:0000256" key="10">
    <source>
        <dbReference type="ARBA" id="ARBA00022989"/>
    </source>
</evidence>
<proteinExistence type="predicted"/>
<dbReference type="STRING" id="50376.A0A517LAK7"/>
<dbReference type="GO" id="GO:0004521">
    <property type="term" value="F:RNA endonuclease activity"/>
    <property type="evidence" value="ECO:0007669"/>
    <property type="project" value="InterPro"/>
</dbReference>
<reference evidence="17 18" key="1">
    <citation type="submission" date="2019-07" db="EMBL/GenBank/DDBJ databases">
        <title>Finished genome of Venturia effusa.</title>
        <authorList>
            <person name="Young C.A."/>
            <person name="Cox M.P."/>
            <person name="Ganley A.R.D."/>
            <person name="David W.J."/>
        </authorList>
    </citation>
    <scope>NUCLEOTIDE SEQUENCE [LARGE SCALE GENOMIC DNA]</scope>
    <source>
        <strain evidence="18">albino</strain>
    </source>
</reference>
<evidence type="ECO:0000256" key="6">
    <source>
        <dbReference type="ARBA" id="ARBA00022729"/>
    </source>
</evidence>
<dbReference type="CDD" id="cd09769">
    <property type="entry name" value="Luminal_IRE1"/>
    <property type="match status" value="1"/>
</dbReference>
<feature type="compositionally biased region" description="Polar residues" evidence="13">
    <location>
        <begin position="45"/>
        <end position="69"/>
    </location>
</feature>
<evidence type="ECO:0000259" key="16">
    <source>
        <dbReference type="PROSITE" id="PS51392"/>
    </source>
</evidence>
<dbReference type="GO" id="GO:0051082">
    <property type="term" value="F:unfolded protein binding"/>
    <property type="evidence" value="ECO:0007669"/>
    <property type="project" value="TreeGrafter"/>
</dbReference>
<evidence type="ECO:0000256" key="3">
    <source>
        <dbReference type="ARBA" id="ARBA00022527"/>
    </source>
</evidence>
<evidence type="ECO:0000256" key="14">
    <source>
        <dbReference type="SAM" id="SignalP"/>
    </source>
</evidence>
<feature type="compositionally biased region" description="Low complexity" evidence="13">
    <location>
        <begin position="574"/>
        <end position="583"/>
    </location>
</feature>
<dbReference type="InterPro" id="IPR045133">
    <property type="entry name" value="IRE1/2-like"/>
</dbReference>
<dbReference type="Gene3D" id="1.10.510.10">
    <property type="entry name" value="Transferase(Phosphotransferase) domain 1"/>
    <property type="match status" value="1"/>
</dbReference>
<dbReference type="Gene3D" id="2.130.10.10">
    <property type="entry name" value="YVTN repeat-like/Quinoprotein amine dehydrogenase"/>
    <property type="match status" value="1"/>
</dbReference>
<dbReference type="PANTHER" id="PTHR13954">
    <property type="entry name" value="IRE1-RELATED"/>
    <property type="match status" value="1"/>
</dbReference>
<dbReference type="InterPro" id="IPR011009">
    <property type="entry name" value="Kinase-like_dom_sf"/>
</dbReference>
<keyword evidence="18" id="KW-1185">Reference proteome</keyword>
<dbReference type="PANTHER" id="PTHR13954:SF6">
    <property type="entry name" value="NON-SPECIFIC SERINE_THREONINE PROTEIN KINASE"/>
    <property type="match status" value="1"/>
</dbReference>
<dbReference type="PROSITE" id="PS51392">
    <property type="entry name" value="KEN"/>
    <property type="match status" value="1"/>
</dbReference>
<dbReference type="FunFam" id="3.30.200.20:FF:000077">
    <property type="entry name" value="Putative Serine/threonine-protein kinase/endoribonuclease IRE1"/>
    <property type="match status" value="1"/>
</dbReference>
<keyword evidence="10" id="KW-1133">Transmembrane helix</keyword>
<dbReference type="GO" id="GO:0004674">
    <property type="term" value="F:protein serine/threonine kinase activity"/>
    <property type="evidence" value="ECO:0007669"/>
    <property type="project" value="UniProtKB-KW"/>
</dbReference>
<feature type="region of interest" description="Disordered" evidence="13">
    <location>
        <begin position="25"/>
        <end position="69"/>
    </location>
</feature>
<feature type="signal peptide" evidence="14">
    <location>
        <begin position="1"/>
        <end position="22"/>
    </location>
</feature>
<feature type="region of interest" description="Disordered" evidence="13">
    <location>
        <begin position="905"/>
        <end position="924"/>
    </location>
</feature>
<dbReference type="GO" id="GO:0070059">
    <property type="term" value="P:intrinsic apoptotic signaling pathway in response to endoplasmic reticulum stress"/>
    <property type="evidence" value="ECO:0007669"/>
    <property type="project" value="TreeGrafter"/>
</dbReference>
<evidence type="ECO:0000256" key="1">
    <source>
        <dbReference type="ARBA" id="ARBA00004479"/>
    </source>
</evidence>
<evidence type="ECO:0000256" key="13">
    <source>
        <dbReference type="SAM" id="MobiDB-lite"/>
    </source>
</evidence>
<keyword evidence="4" id="KW-0808">Transferase</keyword>
<dbReference type="EMBL" id="CP042192">
    <property type="protein sequence ID" value="QDS72669.1"/>
    <property type="molecule type" value="Genomic_DNA"/>
</dbReference>
<dbReference type="Proteomes" id="UP000316270">
    <property type="component" value="Chromosome 8"/>
</dbReference>